<dbReference type="RefSeq" id="XP_035539987.1">
    <property type="nucleotide sequence ID" value="XM_035684094.1"/>
</dbReference>
<feature type="signal peptide" evidence="1">
    <location>
        <begin position="1"/>
        <end position="32"/>
    </location>
</feature>
<organism evidence="2 3">
    <name type="scientific">Juglans regia</name>
    <name type="common">English walnut</name>
    <dbReference type="NCBI Taxonomy" id="51240"/>
    <lineage>
        <taxon>Eukaryota</taxon>
        <taxon>Viridiplantae</taxon>
        <taxon>Streptophyta</taxon>
        <taxon>Embryophyta</taxon>
        <taxon>Tracheophyta</taxon>
        <taxon>Spermatophyta</taxon>
        <taxon>Magnoliopsida</taxon>
        <taxon>eudicotyledons</taxon>
        <taxon>Gunneridae</taxon>
        <taxon>Pentapetalae</taxon>
        <taxon>rosids</taxon>
        <taxon>fabids</taxon>
        <taxon>Fagales</taxon>
        <taxon>Juglandaceae</taxon>
        <taxon>Juglans</taxon>
    </lineage>
</organism>
<accession>A0A6P9EB31</accession>
<keyword evidence="2" id="KW-1185">Reference proteome</keyword>
<keyword evidence="1" id="KW-0732">Signal</keyword>
<reference evidence="3" key="1">
    <citation type="submission" date="2025-08" db="UniProtKB">
        <authorList>
            <consortium name="RefSeq"/>
        </authorList>
    </citation>
    <scope>IDENTIFICATION</scope>
    <source>
        <tissue evidence="3">Leaves</tissue>
    </source>
</reference>
<gene>
    <name evidence="3" type="primary">LOC108997208</name>
</gene>
<evidence type="ECO:0000256" key="1">
    <source>
        <dbReference type="SAM" id="SignalP"/>
    </source>
</evidence>
<sequence length="99" mass="11228">MMARSGMAFPAGLRALMMVLLLLVILLPHAFSRKQDTRDNNCPPSSCGNILNISNPFRLTSDPSNCGDQSFLYWIWAHRMACGHNPHIRHSICDWLFDI</sequence>
<feature type="chain" id="PRO_5028177167" evidence="1">
    <location>
        <begin position="33"/>
        <end position="99"/>
    </location>
</feature>
<name>A0A6P9EB31_JUGRE</name>
<dbReference type="Proteomes" id="UP000235220">
    <property type="component" value="Chromosome 13"/>
</dbReference>
<dbReference type="GeneID" id="108997208"/>
<evidence type="ECO:0000313" key="3">
    <source>
        <dbReference type="RefSeq" id="XP_035539987.1"/>
    </source>
</evidence>
<protein>
    <submittedName>
        <fullName evidence="3">Uncharacterized protein LOC108997208 isoform X2</fullName>
    </submittedName>
</protein>
<dbReference type="AlphaFoldDB" id="A0A6P9EB31"/>
<evidence type="ECO:0000313" key="2">
    <source>
        <dbReference type="Proteomes" id="UP000235220"/>
    </source>
</evidence>
<proteinExistence type="predicted"/>